<keyword evidence="6" id="KW-1185">Reference proteome</keyword>
<dbReference type="AlphaFoldDB" id="A0A8K0SKU2"/>
<dbReference type="GO" id="GO:0008270">
    <property type="term" value="F:zinc ion binding"/>
    <property type="evidence" value="ECO:0007669"/>
    <property type="project" value="InterPro"/>
</dbReference>
<dbReference type="InterPro" id="IPR050613">
    <property type="entry name" value="Sec_Metabolite_Reg"/>
</dbReference>
<comment type="subcellular location">
    <subcellularLocation>
        <location evidence="1">Nucleus</location>
    </subcellularLocation>
</comment>
<feature type="region of interest" description="Disordered" evidence="3">
    <location>
        <begin position="43"/>
        <end position="63"/>
    </location>
</feature>
<organism evidence="5 6">
    <name type="scientific">Stachybotrys elegans</name>
    <dbReference type="NCBI Taxonomy" id="80388"/>
    <lineage>
        <taxon>Eukaryota</taxon>
        <taxon>Fungi</taxon>
        <taxon>Dikarya</taxon>
        <taxon>Ascomycota</taxon>
        <taxon>Pezizomycotina</taxon>
        <taxon>Sordariomycetes</taxon>
        <taxon>Hypocreomycetidae</taxon>
        <taxon>Hypocreales</taxon>
        <taxon>Stachybotryaceae</taxon>
        <taxon>Stachybotrys</taxon>
    </lineage>
</organism>
<evidence type="ECO:0000313" key="6">
    <source>
        <dbReference type="Proteomes" id="UP000813444"/>
    </source>
</evidence>
<evidence type="ECO:0000256" key="3">
    <source>
        <dbReference type="SAM" id="MobiDB-lite"/>
    </source>
</evidence>
<comment type="caution">
    <text evidence="5">The sequence shown here is derived from an EMBL/GenBank/DDBJ whole genome shotgun (WGS) entry which is preliminary data.</text>
</comment>
<evidence type="ECO:0000259" key="4">
    <source>
        <dbReference type="PROSITE" id="PS50048"/>
    </source>
</evidence>
<dbReference type="Gene3D" id="4.10.240.10">
    <property type="entry name" value="Zn(2)-C6 fungal-type DNA-binding domain"/>
    <property type="match status" value="1"/>
</dbReference>
<keyword evidence="2" id="KW-0539">Nucleus</keyword>
<feature type="domain" description="Zn(2)-C6 fungal-type" evidence="4">
    <location>
        <begin position="3"/>
        <end position="34"/>
    </location>
</feature>
<sequence>MISCTECKRRKQRCNQEWPCNHCRARRMVHSCDFQSTTKTQTDARSSHKLPASDAATASITDDGGDVDGMASAELNSLGYGRDDLFCALSLHPCQAMSYKLPGRVQEAFRAVPPKPYADMLVKFFLDNINHHYGTLCQETFLQSYLDWWSHRQANKENPHSSSPHIAFAALILQMCAVAVQLPSQEVQLKLETDMAERLNDISLRCHEAANTLSAFIPPGGPDLSKCSSCS</sequence>
<dbReference type="PANTHER" id="PTHR31001">
    <property type="entry name" value="UNCHARACTERIZED TRANSCRIPTIONAL REGULATORY PROTEIN"/>
    <property type="match status" value="1"/>
</dbReference>
<dbReference type="SUPFAM" id="SSF57701">
    <property type="entry name" value="Zn2/Cys6 DNA-binding domain"/>
    <property type="match status" value="1"/>
</dbReference>
<dbReference type="OrthoDB" id="5344325at2759"/>
<dbReference type="GO" id="GO:0005634">
    <property type="term" value="C:nucleus"/>
    <property type="evidence" value="ECO:0007669"/>
    <property type="project" value="UniProtKB-SubCell"/>
</dbReference>
<dbReference type="PANTHER" id="PTHR31001:SF87">
    <property type="entry name" value="COL-21"/>
    <property type="match status" value="1"/>
</dbReference>
<dbReference type="Proteomes" id="UP000813444">
    <property type="component" value="Unassembled WGS sequence"/>
</dbReference>
<gene>
    <name evidence="5" type="ORF">B0I35DRAFT_62812</name>
</gene>
<dbReference type="CDD" id="cd12148">
    <property type="entry name" value="fungal_TF_MHR"/>
    <property type="match status" value="1"/>
</dbReference>
<dbReference type="GO" id="GO:0000981">
    <property type="term" value="F:DNA-binding transcription factor activity, RNA polymerase II-specific"/>
    <property type="evidence" value="ECO:0007669"/>
    <property type="project" value="InterPro"/>
</dbReference>
<evidence type="ECO:0000256" key="2">
    <source>
        <dbReference type="ARBA" id="ARBA00023242"/>
    </source>
</evidence>
<accession>A0A8K0SKU2</accession>
<dbReference type="EMBL" id="JAGPNK010000011">
    <property type="protein sequence ID" value="KAH7311279.1"/>
    <property type="molecule type" value="Genomic_DNA"/>
</dbReference>
<evidence type="ECO:0000313" key="5">
    <source>
        <dbReference type="EMBL" id="KAH7311279.1"/>
    </source>
</evidence>
<evidence type="ECO:0000256" key="1">
    <source>
        <dbReference type="ARBA" id="ARBA00004123"/>
    </source>
</evidence>
<reference evidence="5" key="1">
    <citation type="journal article" date="2021" name="Nat. Commun.">
        <title>Genetic determinants of endophytism in the Arabidopsis root mycobiome.</title>
        <authorList>
            <person name="Mesny F."/>
            <person name="Miyauchi S."/>
            <person name="Thiergart T."/>
            <person name="Pickel B."/>
            <person name="Atanasova L."/>
            <person name="Karlsson M."/>
            <person name="Huettel B."/>
            <person name="Barry K.W."/>
            <person name="Haridas S."/>
            <person name="Chen C."/>
            <person name="Bauer D."/>
            <person name="Andreopoulos W."/>
            <person name="Pangilinan J."/>
            <person name="LaButti K."/>
            <person name="Riley R."/>
            <person name="Lipzen A."/>
            <person name="Clum A."/>
            <person name="Drula E."/>
            <person name="Henrissat B."/>
            <person name="Kohler A."/>
            <person name="Grigoriev I.V."/>
            <person name="Martin F.M."/>
            <person name="Hacquard S."/>
        </authorList>
    </citation>
    <scope>NUCLEOTIDE SEQUENCE</scope>
    <source>
        <strain evidence="5">MPI-CAGE-CH-0235</strain>
    </source>
</reference>
<name>A0A8K0SKU2_9HYPO</name>
<protein>
    <recommendedName>
        <fullName evidence="4">Zn(2)-C6 fungal-type domain-containing protein</fullName>
    </recommendedName>
</protein>
<dbReference type="PROSITE" id="PS00463">
    <property type="entry name" value="ZN2_CY6_FUNGAL_1"/>
    <property type="match status" value="1"/>
</dbReference>
<proteinExistence type="predicted"/>
<dbReference type="InterPro" id="IPR001138">
    <property type="entry name" value="Zn2Cys6_DnaBD"/>
</dbReference>
<dbReference type="InterPro" id="IPR036864">
    <property type="entry name" value="Zn2-C6_fun-type_DNA-bd_sf"/>
</dbReference>
<dbReference type="PROSITE" id="PS50048">
    <property type="entry name" value="ZN2_CY6_FUNGAL_2"/>
    <property type="match status" value="1"/>
</dbReference>
<feature type="compositionally biased region" description="Low complexity" evidence="3">
    <location>
        <begin position="52"/>
        <end position="62"/>
    </location>
</feature>